<gene>
    <name evidence="1" type="ORF">Tci_895258</name>
</gene>
<reference evidence="1" key="1">
    <citation type="journal article" date="2019" name="Sci. Rep.">
        <title>Draft genome of Tanacetum cinerariifolium, the natural source of mosquito coil.</title>
        <authorList>
            <person name="Yamashiro T."/>
            <person name="Shiraishi A."/>
            <person name="Satake H."/>
            <person name="Nakayama K."/>
        </authorList>
    </citation>
    <scope>NUCLEOTIDE SEQUENCE</scope>
</reference>
<comment type="caution">
    <text evidence="1">The sequence shown here is derived from an EMBL/GenBank/DDBJ whole genome shotgun (WGS) entry which is preliminary data.</text>
</comment>
<evidence type="ECO:0000313" key="1">
    <source>
        <dbReference type="EMBL" id="GFD23289.1"/>
    </source>
</evidence>
<name>A0A699UQA4_TANCI</name>
<organism evidence="1">
    <name type="scientific">Tanacetum cinerariifolium</name>
    <name type="common">Dalmatian daisy</name>
    <name type="synonym">Chrysanthemum cinerariifolium</name>
    <dbReference type="NCBI Taxonomy" id="118510"/>
    <lineage>
        <taxon>Eukaryota</taxon>
        <taxon>Viridiplantae</taxon>
        <taxon>Streptophyta</taxon>
        <taxon>Embryophyta</taxon>
        <taxon>Tracheophyta</taxon>
        <taxon>Spermatophyta</taxon>
        <taxon>Magnoliopsida</taxon>
        <taxon>eudicotyledons</taxon>
        <taxon>Gunneridae</taxon>
        <taxon>Pentapetalae</taxon>
        <taxon>asterids</taxon>
        <taxon>campanulids</taxon>
        <taxon>Asterales</taxon>
        <taxon>Asteraceae</taxon>
        <taxon>Asteroideae</taxon>
        <taxon>Anthemideae</taxon>
        <taxon>Anthemidinae</taxon>
        <taxon>Tanacetum</taxon>
    </lineage>
</organism>
<feature type="non-terminal residue" evidence="1">
    <location>
        <position position="1"/>
    </location>
</feature>
<dbReference type="AlphaFoldDB" id="A0A699UQA4"/>
<proteinExistence type="predicted"/>
<sequence>VPAQGDDVQEPAAEEVATKFFPPTPLHHHHHLLSFHLHRLTNHPVHLNHKMQKGRNIVDMDQDEGIELVADQAQDAKVEGRHVDKQAEI</sequence>
<accession>A0A699UQA4</accession>
<dbReference type="EMBL" id="BKCJ011343725">
    <property type="protein sequence ID" value="GFD23289.1"/>
    <property type="molecule type" value="Genomic_DNA"/>
</dbReference>
<protein>
    <submittedName>
        <fullName evidence="1">Uncharacterized protein</fullName>
    </submittedName>
</protein>